<proteinExistence type="predicted"/>
<dbReference type="SUPFAM" id="SSF56112">
    <property type="entry name" value="Protein kinase-like (PK-like)"/>
    <property type="match status" value="1"/>
</dbReference>
<comment type="caution">
    <text evidence="1">The sequence shown here is derived from an EMBL/GenBank/DDBJ whole genome shotgun (WGS) entry which is preliminary data.</text>
</comment>
<evidence type="ECO:0000313" key="2">
    <source>
        <dbReference type="Proteomes" id="UP001499947"/>
    </source>
</evidence>
<protein>
    <recommendedName>
        <fullName evidence="3">Aminoglycoside phosphotransferase</fullName>
    </recommendedName>
</protein>
<evidence type="ECO:0000313" key="1">
    <source>
        <dbReference type="EMBL" id="GAA1709858.1"/>
    </source>
</evidence>
<dbReference type="Gene3D" id="3.90.1200.10">
    <property type="match status" value="1"/>
</dbReference>
<dbReference type="InterPro" id="IPR011009">
    <property type="entry name" value="Kinase-like_dom_sf"/>
</dbReference>
<sequence>MGSRLAFGDGLRAELGSPRSSHRLGSSPRSRVWRVELAGTSAVVKQIVDGPDADERYAREVAALRLAARAETPIVPALLATDSGERVLVLEHVEHQRPADDWIVGYAAALARLHATARPEDAGTLPRWQGPNRADIDSFLGLAVALQVPVAPGVSDELDDLVHRLDQAPGHALLHGDPCPGNDLHTATGIRFIDFEQASLGSGLMELAYLRIGFPTCWCVTSAAEPLLERAEQAYRAAWRTATGAEIRDGLADACAGWLLRGDALVERAHRESDDHLARIPQRDWTWGTATARQRLVHRLRVVCELTAGHTSLSGVSRLTSDMRHRMLTRWPALQPVPTKRP</sequence>
<name>A0ABP4UQB7_9ACTN</name>
<evidence type="ECO:0008006" key="3">
    <source>
        <dbReference type="Google" id="ProtNLM"/>
    </source>
</evidence>
<accession>A0ABP4UQB7</accession>
<dbReference type="Gene3D" id="3.30.200.20">
    <property type="entry name" value="Phosphorylase Kinase, domain 1"/>
    <property type="match status" value="1"/>
</dbReference>
<dbReference type="RefSeq" id="WP_211121437.1">
    <property type="nucleotide sequence ID" value="NZ_BAAALR010000065.1"/>
</dbReference>
<reference evidence="2" key="1">
    <citation type="journal article" date="2019" name="Int. J. Syst. Evol. Microbiol.">
        <title>The Global Catalogue of Microorganisms (GCM) 10K type strain sequencing project: providing services to taxonomists for standard genome sequencing and annotation.</title>
        <authorList>
            <consortium name="The Broad Institute Genomics Platform"/>
            <consortium name="The Broad Institute Genome Sequencing Center for Infectious Disease"/>
            <person name="Wu L."/>
            <person name="Ma J."/>
        </authorList>
    </citation>
    <scope>NUCLEOTIDE SEQUENCE [LARGE SCALE GENOMIC DNA]</scope>
    <source>
        <strain evidence="2">JCM 13244</strain>
    </source>
</reference>
<dbReference type="EMBL" id="BAAALR010000065">
    <property type="protein sequence ID" value="GAA1709858.1"/>
    <property type="molecule type" value="Genomic_DNA"/>
</dbReference>
<organism evidence="1 2">
    <name type="scientific">Streptomyces yatensis</name>
    <dbReference type="NCBI Taxonomy" id="155177"/>
    <lineage>
        <taxon>Bacteria</taxon>
        <taxon>Bacillati</taxon>
        <taxon>Actinomycetota</taxon>
        <taxon>Actinomycetes</taxon>
        <taxon>Kitasatosporales</taxon>
        <taxon>Streptomycetaceae</taxon>
        <taxon>Streptomyces</taxon>
        <taxon>Streptomyces violaceusniger group</taxon>
    </lineage>
</organism>
<gene>
    <name evidence="1" type="ORF">GCM10009680_58550</name>
</gene>
<keyword evidence="2" id="KW-1185">Reference proteome</keyword>
<dbReference type="Proteomes" id="UP001499947">
    <property type="component" value="Unassembled WGS sequence"/>
</dbReference>